<dbReference type="GO" id="GO:0000978">
    <property type="term" value="F:RNA polymerase II cis-regulatory region sequence-specific DNA binding"/>
    <property type="evidence" value="ECO:0007669"/>
    <property type="project" value="TreeGrafter"/>
</dbReference>
<dbReference type="FunFam" id="2.60.40.10:FF:000046">
    <property type="entry name" value="Nuclear factor NF-kappa-B p105 subunit"/>
    <property type="match status" value="1"/>
</dbReference>
<dbReference type="InterPro" id="IPR032397">
    <property type="entry name" value="RHD_dimer"/>
</dbReference>
<dbReference type="InterPro" id="IPR014756">
    <property type="entry name" value="Ig_E-set"/>
</dbReference>
<dbReference type="InterPro" id="IPR030492">
    <property type="entry name" value="RHD_CS"/>
</dbReference>
<dbReference type="PROSITE" id="PS50254">
    <property type="entry name" value="REL_2"/>
    <property type="match status" value="1"/>
</dbReference>
<dbReference type="GO" id="GO:0005737">
    <property type="term" value="C:cytoplasm"/>
    <property type="evidence" value="ECO:0007669"/>
    <property type="project" value="InterPro"/>
</dbReference>
<dbReference type="FunFam" id="2.60.40.340:FF:000006">
    <property type="entry name" value="Dorsal isoform 1-B"/>
    <property type="match status" value="1"/>
</dbReference>
<dbReference type="InterPro" id="IPR002909">
    <property type="entry name" value="IPT_dom"/>
</dbReference>
<dbReference type="InterPro" id="IPR000451">
    <property type="entry name" value="NFkB/Dor"/>
</dbReference>
<sequence>MVEVIQTTDPASASAMFKNGEGSSQTPQSLGNSTNATSHIRQNAYVKITEQPAPKALRFRYECEGRSAGSIPGVHSTPENKTFPSIQVVGYRGKAVVVVSCVTKDPPYKPHPHNLVGKDGCQKGVCTVAINEDTMNVTFSNLGIQCVKKKDIEDALRIRQDIKVDPYKTGFNHRDQPSSIDLNSVRLCFQVFVIHQEEYVALPPVVSDPIFDKKAMSDLVICKLSHCSCSVAGGQEMILLCEKVAKEDIQVRFYEEKDAQVVWEAFGDFQHTNVHKQVAISFRTPRYRTLEVDQIVKAFIQLKRPSDGATSDPLPFDYVPLDSGRKTFWSLRQGLNLNKRKTSTSLEETFQQILATDREMFGEKASNGVVGDVIVVDTQVVETPPENIVDPPVNIEQQQMANEKITEWMKTSEFEASGVKNDGREDEDKTLNELLDQVAELDEIYTDHQLRQQSIIENELSCLENSMPKLPGKEESMDIDDIFDDAATYTSLQKAFKNPITIPMDDYPVPPPRPPHSANFYDHVEQVIVNPPAPVIDVSPSKGDRDEGEKLPPLPPKRVKKTPGSTPVHDPQDKENDSTKLIGSDLESGLSSFSNSRRSSTRSLTPRPPSQIIIMRTPEPGQRPTSPSNSQSNTLPKQKKPGFFSKLFSRRKSKGDTGTVSPSSNRTSPNLSREPSITNFSSNDPNRASVRSLKVPTTTRKTGKPVARSASSVSGKRPHLSPDIIHIPLKGESSNSLNLRSGSGTHLSFPGNDLYERASTITLNNNDRKTMSALQLADLPLQDGNMELIAIADAQSLRNLCEGQYGVQLDPSVDLTEAEHYALYTSVAPHATQSEFDETSAYYAPVEAGEILTPAEVAKRLTNNL</sequence>
<dbReference type="CDD" id="cd01177">
    <property type="entry name" value="IPT_NFkappaB"/>
    <property type="match status" value="1"/>
</dbReference>
<feature type="compositionally biased region" description="Polar residues" evidence="2">
    <location>
        <begin position="1"/>
        <end position="11"/>
    </location>
</feature>
<feature type="compositionally biased region" description="Low complexity" evidence="2">
    <location>
        <begin position="584"/>
        <end position="605"/>
    </location>
</feature>
<dbReference type="Gene3D" id="2.60.40.10">
    <property type="entry name" value="Immunoglobulins"/>
    <property type="match status" value="1"/>
</dbReference>
<protein>
    <submittedName>
        <fullName evidence="3">Uncharacterized protein</fullName>
    </submittedName>
</protein>
<feature type="region of interest" description="Disordered" evidence="2">
    <location>
        <begin position="533"/>
        <end position="722"/>
    </location>
</feature>
<feature type="compositionally biased region" description="Polar residues" evidence="2">
    <location>
        <begin position="21"/>
        <end position="35"/>
    </location>
</feature>
<evidence type="ECO:0000256" key="2">
    <source>
        <dbReference type="SAM" id="MobiDB-lite"/>
    </source>
</evidence>
<feature type="region of interest" description="Disordered" evidence="2">
    <location>
        <begin position="1"/>
        <end position="35"/>
    </location>
</feature>
<dbReference type="Gene3D" id="2.60.40.340">
    <property type="entry name" value="Rel homology domain (RHD), DNA-binding domain"/>
    <property type="match status" value="1"/>
</dbReference>
<dbReference type="GO" id="GO:0045087">
    <property type="term" value="P:innate immune response"/>
    <property type="evidence" value="ECO:0007669"/>
    <property type="project" value="TreeGrafter"/>
</dbReference>
<dbReference type="PANTHER" id="PTHR24169">
    <property type="entry name" value="NUCLEAR FACTOR NF-KAPPA-B PROTEIN"/>
    <property type="match status" value="1"/>
</dbReference>
<dbReference type="AlphaFoldDB" id="A0A1B0D1C6"/>
<dbReference type="GO" id="GO:0005654">
    <property type="term" value="C:nucleoplasm"/>
    <property type="evidence" value="ECO:0007669"/>
    <property type="project" value="UniProtKB-ARBA"/>
</dbReference>
<dbReference type="GO" id="GO:0007249">
    <property type="term" value="P:canonical NF-kappaB signal transduction"/>
    <property type="evidence" value="ECO:0007669"/>
    <property type="project" value="UniProtKB-ARBA"/>
</dbReference>
<dbReference type="PANTHER" id="PTHR24169:SF25">
    <property type="entry name" value="DORSAL-RELATED IMMUNITY FACTOR DIF-RELATED"/>
    <property type="match status" value="1"/>
</dbReference>
<dbReference type="InterPro" id="IPR008967">
    <property type="entry name" value="p53-like_TF_DNA-bd_sf"/>
</dbReference>
<dbReference type="SUPFAM" id="SSF81296">
    <property type="entry name" value="E set domains"/>
    <property type="match status" value="1"/>
</dbReference>
<dbReference type="InterPro" id="IPR013783">
    <property type="entry name" value="Ig-like_fold"/>
</dbReference>
<dbReference type="InterPro" id="IPR037059">
    <property type="entry name" value="RHD_DNA_bind_dom_sf"/>
</dbReference>
<dbReference type="GO" id="GO:0038061">
    <property type="term" value="P:non-canonical NF-kappaB signal transduction"/>
    <property type="evidence" value="ECO:0007669"/>
    <property type="project" value="TreeGrafter"/>
</dbReference>
<dbReference type="GO" id="GO:0035206">
    <property type="term" value="P:regulation of hemocyte proliferation"/>
    <property type="evidence" value="ECO:0007669"/>
    <property type="project" value="UniProtKB-ARBA"/>
</dbReference>
<dbReference type="EMBL" id="AJVK01002548">
    <property type="status" value="NOT_ANNOTATED_CDS"/>
    <property type="molecule type" value="Genomic_DNA"/>
</dbReference>
<dbReference type="Pfam" id="PF00554">
    <property type="entry name" value="RHD_DNA_bind"/>
    <property type="match status" value="1"/>
</dbReference>
<evidence type="ECO:0000313" key="4">
    <source>
        <dbReference type="Proteomes" id="UP000092462"/>
    </source>
</evidence>
<evidence type="ECO:0000313" key="3">
    <source>
        <dbReference type="EnsemblMetazoa" id="PPAI001149-PA"/>
    </source>
</evidence>
<dbReference type="GO" id="GO:0048935">
    <property type="term" value="P:peripheral nervous system neuron development"/>
    <property type="evidence" value="ECO:0007669"/>
    <property type="project" value="UniProtKB-ARBA"/>
</dbReference>
<proteinExistence type="predicted"/>
<dbReference type="PROSITE" id="PS01204">
    <property type="entry name" value="REL_1"/>
    <property type="match status" value="1"/>
</dbReference>
<dbReference type="PRINTS" id="PR00057">
    <property type="entry name" value="NFKBTNSCPFCT"/>
</dbReference>
<dbReference type="EnsemblMetazoa" id="PPAI001149-RA">
    <property type="protein sequence ID" value="PPAI001149-PA"/>
    <property type="gene ID" value="PPAI001149"/>
</dbReference>
<dbReference type="GO" id="GO:0001228">
    <property type="term" value="F:DNA-binding transcription activator activity, RNA polymerase II-specific"/>
    <property type="evidence" value="ECO:0007669"/>
    <property type="project" value="UniProtKB-ARBA"/>
</dbReference>
<dbReference type="InterPro" id="IPR011539">
    <property type="entry name" value="RHD_DNA_bind_dom"/>
</dbReference>
<dbReference type="GO" id="GO:0002225">
    <property type="term" value="P:positive regulation of antimicrobial peptide production"/>
    <property type="evidence" value="ECO:0007669"/>
    <property type="project" value="UniProtKB-ARBA"/>
</dbReference>
<dbReference type="VEuPathDB" id="VectorBase:PPAI001149"/>
<feature type="compositionally biased region" description="Polar residues" evidence="2">
    <location>
        <begin position="656"/>
        <end position="686"/>
    </location>
</feature>
<dbReference type="SUPFAM" id="SSF49417">
    <property type="entry name" value="p53-like transcription factors"/>
    <property type="match status" value="1"/>
</dbReference>
<name>A0A1B0D1C6_PHLPP</name>
<dbReference type="GO" id="GO:0034097">
    <property type="term" value="P:response to cytokine"/>
    <property type="evidence" value="ECO:0007669"/>
    <property type="project" value="TreeGrafter"/>
</dbReference>
<dbReference type="GO" id="GO:0008063">
    <property type="term" value="P:Toll signaling pathway"/>
    <property type="evidence" value="ECO:0007669"/>
    <property type="project" value="UniProtKB-ARBA"/>
</dbReference>
<dbReference type="InterPro" id="IPR033926">
    <property type="entry name" value="IPT_NFkappaB"/>
</dbReference>
<keyword evidence="4" id="KW-1185">Reference proteome</keyword>
<dbReference type="VEuPathDB" id="VectorBase:PPAPM1_005812"/>
<feature type="compositionally biased region" description="Polar residues" evidence="2">
    <location>
        <begin position="623"/>
        <end position="636"/>
    </location>
</feature>
<evidence type="ECO:0000256" key="1">
    <source>
        <dbReference type="SAM" id="Coils"/>
    </source>
</evidence>
<accession>A0A1B0D1C6</accession>
<keyword evidence="1" id="KW-0175">Coiled coil</keyword>
<dbReference type="GO" id="GO:0033554">
    <property type="term" value="P:cellular response to stress"/>
    <property type="evidence" value="ECO:0007669"/>
    <property type="project" value="TreeGrafter"/>
</dbReference>
<feature type="coiled-coil region" evidence="1">
    <location>
        <begin position="424"/>
        <end position="451"/>
    </location>
</feature>
<dbReference type="Pfam" id="PF16179">
    <property type="entry name" value="RHD_dimer"/>
    <property type="match status" value="1"/>
</dbReference>
<dbReference type="Proteomes" id="UP000092462">
    <property type="component" value="Unassembled WGS sequence"/>
</dbReference>
<reference evidence="3" key="1">
    <citation type="submission" date="2022-08" db="UniProtKB">
        <authorList>
            <consortium name="EnsemblMetazoa"/>
        </authorList>
    </citation>
    <scope>IDENTIFICATION</scope>
    <source>
        <strain evidence="3">Israel</strain>
    </source>
</reference>
<dbReference type="SMART" id="SM00429">
    <property type="entry name" value="IPT"/>
    <property type="match status" value="1"/>
</dbReference>
<organism evidence="3 4">
    <name type="scientific">Phlebotomus papatasi</name>
    <name type="common">Sandfly</name>
    <dbReference type="NCBI Taxonomy" id="29031"/>
    <lineage>
        <taxon>Eukaryota</taxon>
        <taxon>Metazoa</taxon>
        <taxon>Ecdysozoa</taxon>
        <taxon>Arthropoda</taxon>
        <taxon>Hexapoda</taxon>
        <taxon>Insecta</taxon>
        <taxon>Pterygota</taxon>
        <taxon>Neoptera</taxon>
        <taxon>Endopterygota</taxon>
        <taxon>Diptera</taxon>
        <taxon>Nematocera</taxon>
        <taxon>Psychodoidea</taxon>
        <taxon>Psychodidae</taxon>
        <taxon>Phlebotomus</taxon>
        <taxon>Phlebotomus</taxon>
    </lineage>
</organism>